<evidence type="ECO:0000313" key="3">
    <source>
        <dbReference type="Proteomes" id="UP000076574"/>
    </source>
</evidence>
<dbReference type="STRING" id="943830.A4A58_07000"/>
<dbReference type="RefSeq" id="WP_068733214.1">
    <property type="nucleotide sequence ID" value="NZ_LVYV01000012.1"/>
</dbReference>
<name>A0A161SQB6_9BRAD</name>
<reference evidence="2 3" key="1">
    <citation type="submission" date="2016-03" db="EMBL/GenBank/DDBJ databases">
        <title>Microsymbionts genomes from the relict species Vavilovia formosa (Stev.) Fed.</title>
        <authorList>
            <person name="Kopat V."/>
            <person name="Chirak E."/>
            <person name="Kimeklis A."/>
            <person name="Andronov E."/>
        </authorList>
    </citation>
    <scope>NUCLEOTIDE SEQUENCE [LARGE SCALE GENOMIC DNA]</scope>
    <source>
        <strain evidence="2 3">Vaf07</strain>
    </source>
</reference>
<dbReference type="EMBL" id="LVYV01000012">
    <property type="protein sequence ID" value="KZD23132.1"/>
    <property type="molecule type" value="Genomic_DNA"/>
</dbReference>
<evidence type="ECO:0000256" key="1">
    <source>
        <dbReference type="SAM" id="MobiDB-lite"/>
    </source>
</evidence>
<organism evidence="2 3">
    <name type="scientific">Tardiphaga robiniae</name>
    <dbReference type="NCBI Taxonomy" id="943830"/>
    <lineage>
        <taxon>Bacteria</taxon>
        <taxon>Pseudomonadati</taxon>
        <taxon>Pseudomonadota</taxon>
        <taxon>Alphaproteobacteria</taxon>
        <taxon>Hyphomicrobiales</taxon>
        <taxon>Nitrobacteraceae</taxon>
        <taxon>Tardiphaga</taxon>
    </lineage>
</organism>
<comment type="caution">
    <text evidence="2">The sequence shown here is derived from an EMBL/GenBank/DDBJ whole genome shotgun (WGS) entry which is preliminary data.</text>
</comment>
<gene>
    <name evidence="2" type="ORF">A4A58_07000</name>
</gene>
<dbReference type="Proteomes" id="UP000076574">
    <property type="component" value="Unassembled WGS sequence"/>
</dbReference>
<sequence>MSNSIISSMQSFKLPTRLQPSDKAESGLGNATAIAKSPEEKFLDYAKKTPAEKMRDALLSSIGVTEEELNNMSPEQRREVEQKIADKIKETVNKKTENGGSASGFFTDISA</sequence>
<feature type="region of interest" description="Disordered" evidence="1">
    <location>
        <begin position="91"/>
        <end position="111"/>
    </location>
</feature>
<feature type="compositionally biased region" description="Polar residues" evidence="1">
    <location>
        <begin position="1"/>
        <end position="13"/>
    </location>
</feature>
<feature type="region of interest" description="Disordered" evidence="1">
    <location>
        <begin position="1"/>
        <end position="32"/>
    </location>
</feature>
<evidence type="ECO:0000313" key="2">
    <source>
        <dbReference type="EMBL" id="KZD23132.1"/>
    </source>
</evidence>
<accession>A0A161SQB6</accession>
<proteinExistence type="predicted"/>
<dbReference type="OrthoDB" id="8481382at2"/>
<keyword evidence="3" id="KW-1185">Reference proteome</keyword>
<dbReference type="AlphaFoldDB" id="A0A161SQB6"/>
<protein>
    <submittedName>
        <fullName evidence="2">Uncharacterized protein</fullName>
    </submittedName>
</protein>